<dbReference type="InterPro" id="IPR010540">
    <property type="entry name" value="CmpB_TMEM229"/>
</dbReference>
<dbReference type="AlphaFoldDB" id="A0A0A7I662"/>
<feature type="transmembrane region" description="Helical" evidence="1">
    <location>
        <begin position="66"/>
        <end position="89"/>
    </location>
</feature>
<protein>
    <submittedName>
        <fullName evidence="2">Membrane protein</fullName>
    </submittedName>
</protein>
<dbReference type="Pfam" id="PF06541">
    <property type="entry name" value="ABC_trans_CmpB"/>
    <property type="match status" value="1"/>
</dbReference>
<dbReference type="HOGENOM" id="CLU_055257_2_2_11"/>
<keyword evidence="1" id="KW-1133">Transmembrane helix</keyword>
<feature type="transmembrane region" description="Helical" evidence="1">
    <location>
        <begin position="110"/>
        <end position="129"/>
    </location>
</feature>
<feature type="transmembrane region" description="Helical" evidence="1">
    <location>
        <begin position="145"/>
        <end position="167"/>
    </location>
</feature>
<keyword evidence="1" id="KW-0812">Transmembrane</keyword>
<name>A0A0A7I662_9BIFI</name>
<evidence type="ECO:0000256" key="1">
    <source>
        <dbReference type="SAM" id="Phobius"/>
    </source>
</evidence>
<dbReference type="Proteomes" id="UP000030636">
    <property type="component" value="Chromosome"/>
</dbReference>
<evidence type="ECO:0000313" key="3">
    <source>
        <dbReference type="Proteomes" id="UP000030636"/>
    </source>
</evidence>
<keyword evidence="3" id="KW-1185">Reference proteome</keyword>
<dbReference type="RefSeq" id="WP_022858851.1">
    <property type="nucleotide sequence ID" value="NZ_CP007457.1"/>
</dbReference>
<keyword evidence="1" id="KW-0472">Membrane</keyword>
<gene>
    <name evidence="2" type="ORF">AH67_01310</name>
</gene>
<dbReference type="EMBL" id="CP007457">
    <property type="protein sequence ID" value="AIZ15743.1"/>
    <property type="molecule type" value="Genomic_DNA"/>
</dbReference>
<proteinExistence type="predicted"/>
<organism evidence="2 3">
    <name type="scientific">Bifidobacterium pseudolongum PV8-2</name>
    <dbReference type="NCBI Taxonomy" id="1447715"/>
    <lineage>
        <taxon>Bacteria</taxon>
        <taxon>Bacillati</taxon>
        <taxon>Actinomycetota</taxon>
        <taxon>Actinomycetes</taxon>
        <taxon>Bifidobacteriales</taxon>
        <taxon>Bifidobacteriaceae</taxon>
        <taxon>Bifidobacterium</taxon>
    </lineage>
</organism>
<evidence type="ECO:0000313" key="2">
    <source>
        <dbReference type="EMBL" id="AIZ15743.1"/>
    </source>
</evidence>
<feature type="transmembrane region" description="Helical" evidence="1">
    <location>
        <begin position="40"/>
        <end position="60"/>
    </location>
</feature>
<reference evidence="2 3" key="1">
    <citation type="journal article" date="2015" name="Genome Announc.">
        <title>Bifidobacterium pseudolongum Strain PV8-2, Isolated from a Stool Sample of an Anemic Kenyan Infant.</title>
        <authorList>
            <person name="Vazquez-Gutierrez P."/>
            <person name="Lacroix C."/>
            <person name="Chassard C."/>
            <person name="Klumpp J."/>
            <person name="Stevens M.J."/>
            <person name="Jans C."/>
        </authorList>
    </citation>
    <scope>NUCLEOTIDE SEQUENCE [LARGE SCALE GENOMIC DNA]</scope>
    <source>
        <strain evidence="2 3">PV8-2</strain>
    </source>
</reference>
<sequence>MTWLALEKVFLWFLLYSFVGWLWETVLNIVMKKRFVDRGILNGPICPIYGFGALLAIYALPGEHSVIAIFLSSGVLCCTLEYFTSWAIEKLFHMRLWDYSGKPFNINGRVYLNGFLFFAAGCTVVKLWVQPHVMDMLDAIDPRTITILAVTLLVVLLADAAVTLAGLTSLNSRLGHAEQDIKALKARGIAHIDVGITAADKRIGSAETRITTACAQIAARAQTDGEALAAHVAHLFDWQQRRLIRAYPGMRTEHGEGLLAEVRAQFDRARHAHTNTK</sequence>
<dbReference type="KEGG" id="bpsp:AH67_01310"/>
<dbReference type="OrthoDB" id="9789229at2"/>
<accession>A0A0A7I662</accession>
<dbReference type="STRING" id="1447715.AH67_01310"/>
<feature type="transmembrane region" description="Helical" evidence="1">
    <location>
        <begin position="12"/>
        <end position="31"/>
    </location>
</feature>